<proteinExistence type="predicted"/>
<accession>A0A0E9QHN6</accession>
<dbReference type="AlphaFoldDB" id="A0A0E9QHN6"/>
<reference evidence="1" key="2">
    <citation type="journal article" date="2015" name="Fish Shellfish Immunol.">
        <title>Early steps in the European eel (Anguilla anguilla)-Vibrio vulnificus interaction in the gills: Role of the RtxA13 toxin.</title>
        <authorList>
            <person name="Callol A."/>
            <person name="Pajuelo D."/>
            <person name="Ebbesson L."/>
            <person name="Teles M."/>
            <person name="MacKenzie S."/>
            <person name="Amaro C."/>
        </authorList>
    </citation>
    <scope>NUCLEOTIDE SEQUENCE</scope>
</reference>
<reference evidence="1" key="1">
    <citation type="submission" date="2014-11" db="EMBL/GenBank/DDBJ databases">
        <authorList>
            <person name="Amaro Gonzalez C."/>
        </authorList>
    </citation>
    <scope>NUCLEOTIDE SEQUENCE</scope>
</reference>
<sequence length="40" mass="4535">MSYSQHQSFNKSITPCFRIAPFANKSHVTSHPGVRIPHIL</sequence>
<evidence type="ECO:0000313" key="1">
    <source>
        <dbReference type="EMBL" id="JAH15850.1"/>
    </source>
</evidence>
<organism evidence="1">
    <name type="scientific">Anguilla anguilla</name>
    <name type="common">European freshwater eel</name>
    <name type="synonym">Muraena anguilla</name>
    <dbReference type="NCBI Taxonomy" id="7936"/>
    <lineage>
        <taxon>Eukaryota</taxon>
        <taxon>Metazoa</taxon>
        <taxon>Chordata</taxon>
        <taxon>Craniata</taxon>
        <taxon>Vertebrata</taxon>
        <taxon>Euteleostomi</taxon>
        <taxon>Actinopterygii</taxon>
        <taxon>Neopterygii</taxon>
        <taxon>Teleostei</taxon>
        <taxon>Anguilliformes</taxon>
        <taxon>Anguillidae</taxon>
        <taxon>Anguilla</taxon>
    </lineage>
</organism>
<name>A0A0E9QHN6_ANGAN</name>
<protein>
    <submittedName>
        <fullName evidence="1">Uncharacterized protein</fullName>
    </submittedName>
</protein>
<dbReference type="EMBL" id="GBXM01092727">
    <property type="protein sequence ID" value="JAH15850.1"/>
    <property type="molecule type" value="Transcribed_RNA"/>
</dbReference>